<evidence type="ECO:0000313" key="2">
    <source>
        <dbReference type="EMBL" id="BAD15727.1"/>
    </source>
</evidence>
<dbReference type="EMBL" id="AP004815">
    <property type="protein sequence ID" value="BAD15770.1"/>
    <property type="molecule type" value="Genomic_DNA"/>
</dbReference>
<gene>
    <name evidence="3" type="ORF">P0516G10.31</name>
    <name evidence="2" type="ORF">P0585G03.9</name>
</gene>
<feature type="region of interest" description="Disordered" evidence="1">
    <location>
        <begin position="47"/>
        <end position="96"/>
    </location>
</feature>
<reference evidence="3" key="2">
    <citation type="submission" date="2002-03" db="EMBL/GenBank/DDBJ databases">
        <title>Oryza sativa nipponbare(GA3) genomic DNA, chromosome 2, PAC clone:P0516G10.</title>
        <authorList>
            <person name="Sasaki T."/>
            <person name="Matsumoto T."/>
            <person name="Yamamoto K."/>
        </authorList>
    </citation>
    <scope>NUCLEOTIDE SEQUENCE</scope>
</reference>
<protein>
    <submittedName>
        <fullName evidence="3">Uncharacterized protein</fullName>
    </submittedName>
</protein>
<sequence>MLIDRPFGVWSRLTTVVGPPTPTAIIALLPSTVRQLGGVLTALKPDKTAAPDGANADRHCTDTGSAVGTTTDTNAPPSSRKGDDDEGHSLTVTGFISTDEQINDTWCQY</sequence>
<evidence type="ECO:0000256" key="1">
    <source>
        <dbReference type="SAM" id="MobiDB-lite"/>
    </source>
</evidence>
<dbReference type="AlphaFoldDB" id="Q6Z7R8"/>
<reference evidence="2" key="1">
    <citation type="submission" date="2002-02" db="EMBL/GenBank/DDBJ databases">
        <title>Oryza sativa nipponbare(GA3) genomic DNA, chromosome 2, PAC clone:P0585G03.</title>
        <authorList>
            <person name="Sasaki T."/>
            <person name="Matsumoto T."/>
            <person name="Yamamoto K."/>
        </authorList>
    </citation>
    <scope>NUCLEOTIDE SEQUENCE</scope>
</reference>
<organism evidence="3 4">
    <name type="scientific">Oryza sativa subsp. japonica</name>
    <name type="common">Rice</name>
    <dbReference type="NCBI Taxonomy" id="39947"/>
    <lineage>
        <taxon>Eukaryota</taxon>
        <taxon>Viridiplantae</taxon>
        <taxon>Streptophyta</taxon>
        <taxon>Embryophyta</taxon>
        <taxon>Tracheophyta</taxon>
        <taxon>Spermatophyta</taxon>
        <taxon>Magnoliopsida</taxon>
        <taxon>Liliopsida</taxon>
        <taxon>Poales</taxon>
        <taxon>Poaceae</taxon>
        <taxon>BOP clade</taxon>
        <taxon>Oryzoideae</taxon>
        <taxon>Oryzeae</taxon>
        <taxon>Oryzinae</taxon>
        <taxon>Oryza</taxon>
        <taxon>Oryza sativa</taxon>
    </lineage>
</organism>
<dbReference type="EMBL" id="AP004800">
    <property type="protein sequence ID" value="BAD15727.1"/>
    <property type="molecule type" value="Genomic_DNA"/>
</dbReference>
<evidence type="ECO:0000313" key="4">
    <source>
        <dbReference type="Proteomes" id="UP000000763"/>
    </source>
</evidence>
<name>Q6Z7R8_ORYSJ</name>
<accession>Q6Z7R8</accession>
<evidence type="ECO:0000313" key="3">
    <source>
        <dbReference type="EMBL" id="BAD15770.1"/>
    </source>
</evidence>
<feature type="compositionally biased region" description="Basic and acidic residues" evidence="1">
    <location>
        <begin position="47"/>
        <end position="61"/>
    </location>
</feature>
<reference evidence="4" key="4">
    <citation type="journal article" date="2008" name="Nucleic Acids Res.">
        <title>The rice annotation project database (RAP-DB): 2008 update.</title>
        <authorList>
            <consortium name="The rice annotation project (RAP)"/>
        </authorList>
    </citation>
    <scope>GENOME REANNOTATION</scope>
    <source>
        <strain evidence="4">cv. Nipponbare</strain>
    </source>
</reference>
<dbReference type="Proteomes" id="UP000000763">
    <property type="component" value="Chromosome 2"/>
</dbReference>
<proteinExistence type="predicted"/>
<reference evidence="4" key="3">
    <citation type="journal article" date="2005" name="Nature">
        <title>The map-based sequence of the rice genome.</title>
        <authorList>
            <consortium name="International rice genome sequencing project (IRGSP)"/>
            <person name="Matsumoto T."/>
            <person name="Wu J."/>
            <person name="Kanamori H."/>
            <person name="Katayose Y."/>
            <person name="Fujisawa M."/>
            <person name="Namiki N."/>
            <person name="Mizuno H."/>
            <person name="Yamamoto K."/>
            <person name="Antonio B.A."/>
            <person name="Baba T."/>
            <person name="Sakata K."/>
            <person name="Nagamura Y."/>
            <person name="Aoki H."/>
            <person name="Arikawa K."/>
            <person name="Arita K."/>
            <person name="Bito T."/>
            <person name="Chiden Y."/>
            <person name="Fujitsuka N."/>
            <person name="Fukunaka R."/>
            <person name="Hamada M."/>
            <person name="Harada C."/>
            <person name="Hayashi A."/>
            <person name="Hijishita S."/>
            <person name="Honda M."/>
            <person name="Hosokawa S."/>
            <person name="Ichikawa Y."/>
            <person name="Idonuma A."/>
            <person name="Iijima M."/>
            <person name="Ikeda M."/>
            <person name="Ikeno M."/>
            <person name="Ito K."/>
            <person name="Ito S."/>
            <person name="Ito T."/>
            <person name="Ito Y."/>
            <person name="Ito Y."/>
            <person name="Iwabuchi A."/>
            <person name="Kamiya K."/>
            <person name="Karasawa W."/>
            <person name="Kurita K."/>
            <person name="Katagiri S."/>
            <person name="Kikuta A."/>
            <person name="Kobayashi H."/>
            <person name="Kobayashi N."/>
            <person name="Machita K."/>
            <person name="Maehara T."/>
            <person name="Masukawa M."/>
            <person name="Mizubayashi T."/>
            <person name="Mukai Y."/>
            <person name="Nagasaki H."/>
            <person name="Nagata Y."/>
            <person name="Naito S."/>
            <person name="Nakashima M."/>
            <person name="Nakama Y."/>
            <person name="Nakamichi Y."/>
            <person name="Nakamura M."/>
            <person name="Meguro A."/>
            <person name="Negishi M."/>
            <person name="Ohta I."/>
            <person name="Ohta T."/>
            <person name="Okamoto M."/>
            <person name="Ono N."/>
            <person name="Saji S."/>
            <person name="Sakaguchi M."/>
            <person name="Sakai K."/>
            <person name="Shibata M."/>
            <person name="Shimokawa T."/>
            <person name="Song J."/>
            <person name="Takazaki Y."/>
            <person name="Terasawa K."/>
            <person name="Tsugane M."/>
            <person name="Tsuji K."/>
            <person name="Ueda S."/>
            <person name="Waki K."/>
            <person name="Yamagata H."/>
            <person name="Yamamoto M."/>
            <person name="Yamamoto S."/>
            <person name="Yamane H."/>
            <person name="Yoshiki S."/>
            <person name="Yoshihara R."/>
            <person name="Yukawa K."/>
            <person name="Zhong H."/>
            <person name="Yano M."/>
            <person name="Yuan Q."/>
            <person name="Ouyang S."/>
            <person name="Liu J."/>
            <person name="Jones K.M."/>
            <person name="Gansberger K."/>
            <person name="Moffat K."/>
            <person name="Hill J."/>
            <person name="Bera J."/>
            <person name="Fadrosh D."/>
            <person name="Jin S."/>
            <person name="Johri S."/>
            <person name="Kim M."/>
            <person name="Overton L."/>
            <person name="Reardon M."/>
            <person name="Tsitrin T."/>
            <person name="Vuong H."/>
            <person name="Weaver B."/>
            <person name="Ciecko A."/>
            <person name="Tallon L."/>
            <person name="Jackson J."/>
            <person name="Pai G."/>
            <person name="Aken S.V."/>
            <person name="Utterback T."/>
            <person name="Reidmuller S."/>
            <person name="Feldblyum T."/>
            <person name="Hsiao J."/>
            <person name="Zismann V."/>
            <person name="Iobst S."/>
            <person name="de Vazeille A.R."/>
            <person name="Buell C.R."/>
            <person name="Ying K."/>
            <person name="Li Y."/>
            <person name="Lu T."/>
            <person name="Huang Y."/>
            <person name="Zhao Q."/>
            <person name="Feng Q."/>
            <person name="Zhang L."/>
            <person name="Zhu J."/>
            <person name="Weng Q."/>
            <person name="Mu J."/>
            <person name="Lu Y."/>
            <person name="Fan D."/>
            <person name="Liu Y."/>
            <person name="Guan J."/>
            <person name="Zhang Y."/>
            <person name="Yu S."/>
            <person name="Liu X."/>
            <person name="Zhang Y."/>
            <person name="Hong G."/>
            <person name="Han B."/>
            <person name="Choisne N."/>
            <person name="Demange N."/>
            <person name="Orjeda G."/>
            <person name="Samain S."/>
            <person name="Cattolico L."/>
            <person name="Pelletier E."/>
            <person name="Couloux A."/>
            <person name="Segurens B."/>
            <person name="Wincker P."/>
            <person name="D'Hont A."/>
            <person name="Scarpelli C."/>
            <person name="Weissenbach J."/>
            <person name="Salanoubat M."/>
            <person name="Quetier F."/>
            <person name="Yu Y."/>
            <person name="Kim H.R."/>
            <person name="Rambo T."/>
            <person name="Currie J."/>
            <person name="Collura K."/>
            <person name="Luo M."/>
            <person name="Yang T."/>
            <person name="Ammiraju J.S.S."/>
            <person name="Engler F."/>
            <person name="Soderlund C."/>
            <person name="Wing R.A."/>
            <person name="Palmer L.E."/>
            <person name="de la Bastide M."/>
            <person name="Spiegel L."/>
            <person name="Nascimento L."/>
            <person name="Zutavern T."/>
            <person name="O'Shaughnessy A."/>
            <person name="Dike S."/>
            <person name="Dedhia N."/>
            <person name="Preston R."/>
            <person name="Balija V."/>
            <person name="McCombie W.R."/>
            <person name="Chow T."/>
            <person name="Chen H."/>
            <person name="Chung M."/>
            <person name="Chen C."/>
            <person name="Shaw J."/>
            <person name="Wu H."/>
            <person name="Hsiao K."/>
            <person name="Chao Y."/>
            <person name="Chu M."/>
            <person name="Cheng C."/>
            <person name="Hour A."/>
            <person name="Lee P."/>
            <person name="Lin S."/>
            <person name="Lin Y."/>
            <person name="Liou J."/>
            <person name="Liu S."/>
            <person name="Hsing Y."/>
            <person name="Raghuvanshi S."/>
            <person name="Mohanty A."/>
            <person name="Bharti A.K."/>
            <person name="Gaur A."/>
            <person name="Gupta V."/>
            <person name="Kumar D."/>
            <person name="Ravi V."/>
            <person name="Vij S."/>
            <person name="Kapur A."/>
            <person name="Khurana P."/>
            <person name="Khurana P."/>
            <person name="Khurana J.P."/>
            <person name="Tyagi A.K."/>
            <person name="Gaikwad K."/>
            <person name="Singh A."/>
            <person name="Dalal V."/>
            <person name="Srivastava S."/>
            <person name="Dixit A."/>
            <person name="Pal A.K."/>
            <person name="Ghazi I.A."/>
            <person name="Yadav M."/>
            <person name="Pandit A."/>
            <person name="Bhargava A."/>
            <person name="Sureshbabu K."/>
            <person name="Batra K."/>
            <person name="Sharma T.R."/>
            <person name="Mohapatra T."/>
            <person name="Singh N.K."/>
            <person name="Messing J."/>
            <person name="Nelson A.B."/>
            <person name="Fuks G."/>
            <person name="Kavchok S."/>
            <person name="Keizer G."/>
            <person name="Linton E."/>
            <person name="Llaca V."/>
            <person name="Song R."/>
            <person name="Tanyolac B."/>
            <person name="Young S."/>
            <person name="Ho-Il K."/>
            <person name="Hahn J.H."/>
            <person name="Sangsakoo G."/>
            <person name="Vanavichit A."/>
            <person name="de Mattos Luiz.A.T."/>
            <person name="Zimmer P.D."/>
            <person name="Malone G."/>
            <person name="Dellagostin O."/>
            <person name="de Oliveira A.C."/>
            <person name="Bevan M."/>
            <person name="Bancroft I."/>
            <person name="Minx P."/>
            <person name="Cordum H."/>
            <person name="Wilson R."/>
            <person name="Cheng Z."/>
            <person name="Jin W."/>
            <person name="Jiang J."/>
            <person name="Leong S.A."/>
            <person name="Iwama H."/>
            <person name="Gojobori T."/>
            <person name="Itoh T."/>
            <person name="Niimura Y."/>
            <person name="Fujii Y."/>
            <person name="Habara T."/>
            <person name="Sakai H."/>
            <person name="Sato Y."/>
            <person name="Wilson G."/>
            <person name="Kumar K."/>
            <person name="McCouch S."/>
            <person name="Juretic N."/>
            <person name="Hoen D."/>
            <person name="Wright S."/>
            <person name="Bruskiewich R."/>
            <person name="Bureau T."/>
            <person name="Miyao A."/>
            <person name="Hirochika H."/>
            <person name="Nishikawa T."/>
            <person name="Kadowaki K."/>
            <person name="Sugiura M."/>
            <person name="Burr B."/>
            <person name="Sasaki T."/>
        </authorList>
    </citation>
    <scope>NUCLEOTIDE SEQUENCE [LARGE SCALE GENOMIC DNA]</scope>
    <source>
        <strain evidence="4">cv. Nipponbare</strain>
    </source>
</reference>
<feature type="compositionally biased region" description="Polar residues" evidence="1">
    <location>
        <begin position="62"/>
        <end position="77"/>
    </location>
</feature>